<keyword evidence="10" id="KW-0496">Mitochondrion</keyword>
<keyword evidence="5 6" id="KW-0472">Membrane</keyword>
<keyword evidence="3 7" id="KW-0732">Signal</keyword>
<dbReference type="OrthoDB" id="10667351at2759"/>
<dbReference type="EMBL" id="OVEO01000017">
    <property type="protein sequence ID" value="SPR01247.1"/>
    <property type="molecule type" value="Genomic_DNA"/>
</dbReference>
<organism evidence="9 11">
    <name type="scientific">Plasmodiophora brassicae</name>
    <name type="common">Clubroot disease agent</name>
    <dbReference type="NCBI Taxonomy" id="37360"/>
    <lineage>
        <taxon>Eukaryota</taxon>
        <taxon>Sar</taxon>
        <taxon>Rhizaria</taxon>
        <taxon>Endomyxa</taxon>
        <taxon>Phytomyxea</taxon>
        <taxon>Plasmodiophorida</taxon>
        <taxon>Plasmodiophoridae</taxon>
        <taxon>Plasmodiophora</taxon>
    </lineage>
</organism>
<feature type="transmembrane region" description="Helical" evidence="6">
    <location>
        <begin position="193"/>
        <end position="212"/>
    </location>
</feature>
<evidence type="ECO:0000256" key="2">
    <source>
        <dbReference type="ARBA" id="ARBA00022692"/>
    </source>
</evidence>
<evidence type="ECO:0000256" key="6">
    <source>
        <dbReference type="SAM" id="Phobius"/>
    </source>
</evidence>
<evidence type="ECO:0000313" key="12">
    <source>
        <dbReference type="Proteomes" id="UP000290189"/>
    </source>
</evidence>
<dbReference type="AlphaFoldDB" id="A0A0G4J0M4"/>
<feature type="transmembrane region" description="Helical" evidence="6">
    <location>
        <begin position="344"/>
        <end position="363"/>
    </location>
</feature>
<reference evidence="10 12" key="2">
    <citation type="submission" date="2018-03" db="EMBL/GenBank/DDBJ databases">
        <authorList>
            <person name="Fogelqvist J."/>
        </authorList>
    </citation>
    <scope>NUCLEOTIDE SEQUENCE [LARGE SCALE GENOMIC DNA]</scope>
</reference>
<sequence length="472" mass="52658">MAPVVVRVACLLAVAAGMINDVHIEFGKVDVFEIVWSFEFGEGGKMDLSGQTWIPSPAPNATVQMMVCSATSLVQVRSMRIEDVCAPPVFNAAACVWQDVMAYERNPIQMSITTPTKDWYYLLQLNCAGQPFTLDAHIMASNTGPLYSGFLSLSEAPFIPLSIASAVVWTALAMAQFLAWFPYRHFNVQVQARINAVMALFIVFNSLQIYYWNYCSVYGVKPAWAQWSAFAALLVLKASLFALLVAVSRGWSIVKKTLSKDDQRQVGTLTVGVLIAVSCYTILGGMGLFTMILIYALVLKTMFNGVVHIMISIDSQMQLVRSMSMEPQAFPLFVKRQLYHQFQLVFLSYITMKVVFMLWNNIFLQDLPWVADLIDSFLDVVFVVSFCVLFRMRPFHPGFAFTPVPTEDVEHAMGAAAIWTPGMPLPLLSFEYATWLHPYSEALVLIDGPNRIVDIGREVVVDPPAAATKTTR</sequence>
<keyword evidence="11" id="KW-1185">Reference proteome</keyword>
<keyword evidence="4 6" id="KW-1133">Transmembrane helix</keyword>
<dbReference type="GO" id="GO:0005794">
    <property type="term" value="C:Golgi apparatus"/>
    <property type="evidence" value="ECO:0007669"/>
    <property type="project" value="TreeGrafter"/>
</dbReference>
<keyword evidence="2 6" id="KW-0812">Transmembrane</keyword>
<evidence type="ECO:0000313" key="10">
    <source>
        <dbReference type="EMBL" id="SPR01247.1"/>
    </source>
</evidence>
<dbReference type="Proteomes" id="UP000039324">
    <property type="component" value="Unassembled WGS sequence"/>
</dbReference>
<evidence type="ECO:0000256" key="3">
    <source>
        <dbReference type="ARBA" id="ARBA00022729"/>
    </source>
</evidence>
<evidence type="ECO:0000256" key="7">
    <source>
        <dbReference type="SAM" id="SignalP"/>
    </source>
</evidence>
<name>A0A0G4J0M4_PLABS</name>
<accession>A0A0G4J0M4</accession>
<feature type="transmembrane region" description="Helical" evidence="6">
    <location>
        <begin position="224"/>
        <end position="245"/>
    </location>
</feature>
<feature type="signal peptide" evidence="7">
    <location>
        <begin position="1"/>
        <end position="17"/>
    </location>
</feature>
<feature type="chain" id="PRO_5035990812" description="GOST seven transmembrane domain-containing protein" evidence="7">
    <location>
        <begin position="18"/>
        <end position="472"/>
    </location>
</feature>
<dbReference type="Proteomes" id="UP000290189">
    <property type="component" value="Unassembled WGS sequence"/>
</dbReference>
<evidence type="ECO:0000313" key="11">
    <source>
        <dbReference type="Proteomes" id="UP000039324"/>
    </source>
</evidence>
<dbReference type="InterPro" id="IPR053937">
    <property type="entry name" value="GOST_TM"/>
</dbReference>
<evidence type="ECO:0000256" key="4">
    <source>
        <dbReference type="ARBA" id="ARBA00022989"/>
    </source>
</evidence>
<gene>
    <name evidence="9" type="ORF">PBRA_008399</name>
    <name evidence="10" type="ORF">PLBR_LOCUS8462</name>
</gene>
<feature type="domain" description="GOST seven transmembrane" evidence="8">
    <location>
        <begin position="157"/>
        <end position="388"/>
    </location>
</feature>
<dbReference type="OMA" id="MAFAVCS"/>
<evidence type="ECO:0000256" key="1">
    <source>
        <dbReference type="ARBA" id="ARBA00004141"/>
    </source>
</evidence>
<comment type="subcellular location">
    <subcellularLocation>
        <location evidence="1">Membrane</location>
        <topology evidence="1">Multi-pass membrane protein</topology>
    </subcellularLocation>
</comment>
<geneLocation type="mitochondrion" evidence="10"/>
<evidence type="ECO:0000259" key="8">
    <source>
        <dbReference type="Pfam" id="PF06814"/>
    </source>
</evidence>
<evidence type="ECO:0000256" key="5">
    <source>
        <dbReference type="ARBA" id="ARBA00023136"/>
    </source>
</evidence>
<feature type="transmembrane region" description="Helical" evidence="6">
    <location>
        <begin position="292"/>
        <end position="313"/>
    </location>
</feature>
<dbReference type="Pfam" id="PF06814">
    <property type="entry name" value="GOST_TM"/>
    <property type="match status" value="1"/>
</dbReference>
<dbReference type="InterPro" id="IPR009637">
    <property type="entry name" value="GPR107/GPR108-like"/>
</dbReference>
<proteinExistence type="predicted"/>
<feature type="transmembrane region" description="Helical" evidence="6">
    <location>
        <begin position="369"/>
        <end position="390"/>
    </location>
</feature>
<feature type="transmembrane region" description="Helical" evidence="6">
    <location>
        <begin position="158"/>
        <end position="181"/>
    </location>
</feature>
<reference evidence="9 11" key="1">
    <citation type="submission" date="2015-02" db="EMBL/GenBank/DDBJ databases">
        <authorList>
            <person name="Chooi Y.-H."/>
        </authorList>
    </citation>
    <scope>NUCLEOTIDE SEQUENCE [LARGE SCALE GENOMIC DNA]</scope>
    <source>
        <strain evidence="9">E3</strain>
    </source>
</reference>
<feature type="transmembrane region" description="Helical" evidence="6">
    <location>
        <begin position="266"/>
        <end position="286"/>
    </location>
</feature>
<dbReference type="EMBL" id="CDSF01000108">
    <property type="protein sequence ID" value="CEP01087.1"/>
    <property type="molecule type" value="Genomic_DNA"/>
</dbReference>
<dbReference type="GO" id="GO:0016020">
    <property type="term" value="C:membrane"/>
    <property type="evidence" value="ECO:0007669"/>
    <property type="project" value="UniProtKB-SubCell"/>
</dbReference>
<evidence type="ECO:0000313" key="9">
    <source>
        <dbReference type="EMBL" id="CEP01087.1"/>
    </source>
</evidence>
<dbReference type="PANTHER" id="PTHR21229">
    <property type="entry name" value="LUNG SEVEN TRANSMEMBRANE RECEPTOR"/>
    <property type="match status" value="1"/>
</dbReference>
<protein>
    <recommendedName>
        <fullName evidence="8">GOST seven transmembrane domain-containing protein</fullName>
    </recommendedName>
</protein>